<evidence type="ECO:0000256" key="7">
    <source>
        <dbReference type="ARBA" id="ARBA00033194"/>
    </source>
</evidence>
<proteinExistence type="predicted"/>
<evidence type="ECO:0000313" key="13">
    <source>
        <dbReference type="Proteomes" id="UP000094444"/>
    </source>
</evidence>
<feature type="compositionally biased region" description="Basic and acidic residues" evidence="10">
    <location>
        <begin position="168"/>
        <end position="179"/>
    </location>
</feature>
<feature type="domain" description="Protein kinase" evidence="11">
    <location>
        <begin position="595"/>
        <end position="817"/>
    </location>
</feature>
<feature type="region of interest" description="Disordered" evidence="10">
    <location>
        <begin position="399"/>
        <end position="535"/>
    </location>
</feature>
<dbReference type="PANTHER" id="PTHR37171">
    <property type="entry name" value="SERINE/THREONINE-PROTEIN KINASE YRZF-RELATED"/>
    <property type="match status" value="1"/>
</dbReference>
<dbReference type="PANTHER" id="PTHR37171:SF1">
    <property type="entry name" value="SERINE_THREONINE-PROTEIN KINASE YRZF-RELATED"/>
    <property type="match status" value="1"/>
</dbReference>
<evidence type="ECO:0000256" key="5">
    <source>
        <dbReference type="ARBA" id="ARBA00019973"/>
    </source>
</evidence>
<gene>
    <name evidence="12" type="ORF">DHEL01_v200834</name>
</gene>
<evidence type="ECO:0000256" key="4">
    <source>
        <dbReference type="ARBA" id="ARBA00013948"/>
    </source>
</evidence>
<dbReference type="GO" id="GO:0005524">
    <property type="term" value="F:ATP binding"/>
    <property type="evidence" value="ECO:0007669"/>
    <property type="project" value="InterPro"/>
</dbReference>
<comment type="catalytic activity">
    <reaction evidence="9">
        <text>L-seryl-[protein] + ATP = O-phospho-L-seryl-[protein] + ADP + H(+)</text>
        <dbReference type="Rhea" id="RHEA:17989"/>
        <dbReference type="Rhea" id="RHEA-COMP:9863"/>
        <dbReference type="Rhea" id="RHEA-COMP:11604"/>
        <dbReference type="ChEBI" id="CHEBI:15378"/>
        <dbReference type="ChEBI" id="CHEBI:29999"/>
        <dbReference type="ChEBI" id="CHEBI:30616"/>
        <dbReference type="ChEBI" id="CHEBI:83421"/>
        <dbReference type="ChEBI" id="CHEBI:456216"/>
        <dbReference type="EC" id="2.7.11.1"/>
    </reaction>
</comment>
<dbReference type="Gene3D" id="1.10.510.10">
    <property type="entry name" value="Transferase(Phosphotransferase) domain 1"/>
    <property type="match status" value="1"/>
</dbReference>
<keyword evidence="13" id="KW-1185">Reference proteome</keyword>
<organism evidence="12 13">
    <name type="scientific">Diaporthe helianthi</name>
    <dbReference type="NCBI Taxonomy" id="158607"/>
    <lineage>
        <taxon>Eukaryota</taxon>
        <taxon>Fungi</taxon>
        <taxon>Dikarya</taxon>
        <taxon>Ascomycota</taxon>
        <taxon>Pezizomycotina</taxon>
        <taxon>Sordariomycetes</taxon>
        <taxon>Sordariomycetidae</taxon>
        <taxon>Diaporthales</taxon>
        <taxon>Diaporthaceae</taxon>
        <taxon>Diaporthe</taxon>
    </lineage>
</organism>
<dbReference type="AlphaFoldDB" id="A0A2P5IE36"/>
<evidence type="ECO:0000256" key="6">
    <source>
        <dbReference type="ARBA" id="ARBA00030980"/>
    </source>
</evidence>
<comment type="function">
    <text evidence="1">Component of the EKC/KEOPS complex that is required for the formation of a threonylcarbamoyl group on adenosine at position 37 (t(6)A37) in tRNAs that read codons beginning with adenine. The complex is probably involved in the transfer of the threonylcarbamoyl moiety of threonylcarbamoyl-AMP (TC-AMP) to the N6 group of A37. BUD32 has ATPase activity in the context of the EKC/KEOPS complex and likely plays a supporting role to the catalytic subunit KAE1. The EKC/KEOPS complex also promotes both telomere uncapping and telomere elongation. The complex is required for efficient recruitment of transcriptional coactivators.</text>
</comment>
<dbReference type="InterPro" id="IPR000719">
    <property type="entry name" value="Prot_kinase_dom"/>
</dbReference>
<feature type="compositionally biased region" description="Acidic residues" evidence="10">
    <location>
        <begin position="199"/>
        <end position="219"/>
    </location>
</feature>
<dbReference type="InterPro" id="IPR011009">
    <property type="entry name" value="Kinase-like_dom_sf"/>
</dbReference>
<feature type="region of interest" description="Disordered" evidence="10">
    <location>
        <begin position="199"/>
        <end position="227"/>
    </location>
</feature>
<dbReference type="EMBL" id="MAVT02000034">
    <property type="protein sequence ID" value="POS80747.1"/>
    <property type="molecule type" value="Genomic_DNA"/>
</dbReference>
<evidence type="ECO:0000256" key="9">
    <source>
        <dbReference type="ARBA" id="ARBA00048679"/>
    </source>
</evidence>
<evidence type="ECO:0000256" key="2">
    <source>
        <dbReference type="ARBA" id="ARBA00011534"/>
    </source>
</evidence>
<reference evidence="12" key="1">
    <citation type="submission" date="2017-09" db="EMBL/GenBank/DDBJ databases">
        <title>Polyketide synthases of a Diaporthe helianthi virulent isolate.</title>
        <authorList>
            <person name="Baroncelli R."/>
        </authorList>
    </citation>
    <scope>NUCLEOTIDE SEQUENCE [LARGE SCALE GENOMIC DNA]</scope>
    <source>
        <strain evidence="12">7/96</strain>
    </source>
</reference>
<dbReference type="InterPro" id="IPR008266">
    <property type="entry name" value="Tyr_kinase_AS"/>
</dbReference>
<comment type="subunit">
    <text evidence="2">Component of the EKC/KEOPS complex composed of at least BUD32, CGI121, GON7, KAE1 and PCC1; the whole complex dimerizes.</text>
</comment>
<dbReference type="SUPFAM" id="SSF56112">
    <property type="entry name" value="Protein kinase-like (PK-like)"/>
    <property type="match status" value="1"/>
</dbReference>
<dbReference type="EC" id="2.7.11.1" evidence="3"/>
<accession>A0A2P5IE36</accession>
<feature type="compositionally biased region" description="Pro residues" evidence="10">
    <location>
        <begin position="507"/>
        <end position="516"/>
    </location>
</feature>
<feature type="compositionally biased region" description="Basic and acidic residues" evidence="10">
    <location>
        <begin position="475"/>
        <end position="490"/>
    </location>
</feature>
<evidence type="ECO:0000256" key="10">
    <source>
        <dbReference type="SAM" id="MobiDB-lite"/>
    </source>
</evidence>
<name>A0A2P5IE36_DIAHE</name>
<dbReference type="GO" id="GO:0004674">
    <property type="term" value="F:protein serine/threonine kinase activity"/>
    <property type="evidence" value="ECO:0007669"/>
    <property type="project" value="UniProtKB-EC"/>
</dbReference>
<sequence>MDVPDQFKKQSLREYVDAYSRISRGAAFAMQRVTTGTATRGAITNPEGRRAPKIIEPWTQDQVDQERAIIHAVLAGDNMPVFPCRQHVDHVGEELVRVDSENALLIFDAMTLHMPATRLLREILASPSRRDAVNAVLRPGGRDLAPGNITFPTHRNSIPRTAGVKRKRAEDRHENRDEYLPRLGPADVFCIYEPLVDDATETDPDPDLDTSDTDADSDPAADPAMQESITVSKEEEALEIHAATSGGQVDSARPAELLFVKEAKAPHKLTLEVIDQAVGSGDAVLIPAQIMGGDGDGSNFWFAAVCSQLYSSMIVAGRRHGIITTGACYIFVSIDPEIPSVLRYSICKNTAPSEIHNSALIRLVAFTLLAMRDSSLPMTDELRALIRCAGLNWITGTQNPSFSTDHSPADTAMDKETPGMESYKDEDGSASSGSPPQAAVLSGPVNTDHQTQVQADHQRAANTSPPPQLLGKRQRATEKLPDLADHEALKRTKVRVAAPEVARPATPSSPPPPTSPLPASLPKFPSQPSPPPRIPVDRRAFCSPACIKALSLGESAPCPHRAEHERAGGLTVSELRQRLYAQLTGPLDGTGEWQYKFENLLPGTSEVEIIKLHLKSHGYTVIAKAFQAEDLHKMRRESVMYDRLKHLQGECVPVCLGMIELPAEKSIIRYGDFVGLLLMSWAGWGMSEWSRLGIRGVGKGGDIDRSFVRALTTEVRNALVKIHRAGVLHKDVALRNVMLQEITRRGSVSCSEFTLQVQIIDFELSRTRAMYRRRAKERLAQEGSRTVTAFDLGNAEFSKACAEELNICTGAIARWIS</sequence>
<protein>
    <recommendedName>
        <fullName evidence="5">EKC/KEOPS complex subunit BUD32</fullName>
        <ecNumber evidence="3">2.7.11.1</ecNumber>
    </recommendedName>
    <alternativeName>
        <fullName evidence="6 7">Atypical Serine/threonine protein kinase BUD32</fullName>
    </alternativeName>
    <alternativeName>
        <fullName evidence="4">EKC/KEOPS complex subunit bud32</fullName>
    </alternativeName>
</protein>
<feature type="compositionally biased region" description="Low complexity" evidence="10">
    <location>
        <begin position="495"/>
        <end position="506"/>
    </location>
</feature>
<dbReference type="Proteomes" id="UP000094444">
    <property type="component" value="Unassembled WGS sequence"/>
</dbReference>
<dbReference type="PROSITE" id="PS00109">
    <property type="entry name" value="PROTEIN_KINASE_TYR"/>
    <property type="match status" value="1"/>
</dbReference>
<dbReference type="InParanoid" id="A0A2P5IE36"/>
<feature type="compositionally biased region" description="Basic and acidic residues" evidence="10">
    <location>
        <begin position="412"/>
        <end position="427"/>
    </location>
</feature>
<dbReference type="InterPro" id="IPR052396">
    <property type="entry name" value="Meiotic_Drive_Suppr_Kinase"/>
</dbReference>
<evidence type="ECO:0000256" key="3">
    <source>
        <dbReference type="ARBA" id="ARBA00012513"/>
    </source>
</evidence>
<comment type="catalytic activity">
    <reaction evidence="8">
        <text>L-threonyl-[protein] + ATP = O-phospho-L-threonyl-[protein] + ADP + H(+)</text>
        <dbReference type="Rhea" id="RHEA:46608"/>
        <dbReference type="Rhea" id="RHEA-COMP:11060"/>
        <dbReference type="Rhea" id="RHEA-COMP:11605"/>
        <dbReference type="ChEBI" id="CHEBI:15378"/>
        <dbReference type="ChEBI" id="CHEBI:30013"/>
        <dbReference type="ChEBI" id="CHEBI:30616"/>
        <dbReference type="ChEBI" id="CHEBI:61977"/>
        <dbReference type="ChEBI" id="CHEBI:456216"/>
        <dbReference type="EC" id="2.7.11.1"/>
    </reaction>
</comment>
<evidence type="ECO:0000256" key="8">
    <source>
        <dbReference type="ARBA" id="ARBA00047899"/>
    </source>
</evidence>
<feature type="compositionally biased region" description="Low complexity" evidence="10">
    <location>
        <begin position="429"/>
        <end position="439"/>
    </location>
</feature>
<comment type="caution">
    <text evidence="12">The sequence shown here is derived from an EMBL/GenBank/DDBJ whole genome shotgun (WGS) entry which is preliminary data.</text>
</comment>
<evidence type="ECO:0000259" key="11">
    <source>
        <dbReference type="PROSITE" id="PS50011"/>
    </source>
</evidence>
<dbReference type="PROSITE" id="PS50011">
    <property type="entry name" value="PROTEIN_KINASE_DOM"/>
    <property type="match status" value="1"/>
</dbReference>
<dbReference type="STRING" id="158607.A0A2P5IE36"/>
<evidence type="ECO:0000256" key="1">
    <source>
        <dbReference type="ARBA" id="ARBA00003747"/>
    </source>
</evidence>
<feature type="region of interest" description="Disordered" evidence="10">
    <location>
        <begin position="154"/>
        <end position="179"/>
    </location>
</feature>
<feature type="compositionally biased region" description="Pro residues" evidence="10">
    <location>
        <begin position="525"/>
        <end position="534"/>
    </location>
</feature>
<feature type="compositionally biased region" description="Polar residues" evidence="10">
    <location>
        <begin position="444"/>
        <end position="463"/>
    </location>
</feature>
<evidence type="ECO:0000313" key="12">
    <source>
        <dbReference type="EMBL" id="POS80747.1"/>
    </source>
</evidence>
<dbReference type="OrthoDB" id="2156052at2759"/>